<dbReference type="PANTHER" id="PTHR24198">
    <property type="entry name" value="ANKYRIN REPEAT AND PROTEIN KINASE DOMAIN-CONTAINING PROTEIN"/>
    <property type="match status" value="1"/>
</dbReference>
<keyword evidence="1" id="KW-0677">Repeat</keyword>
<dbReference type="InterPro" id="IPR001810">
    <property type="entry name" value="F-box_dom"/>
</dbReference>
<feature type="repeat" description="ANK" evidence="3">
    <location>
        <begin position="395"/>
        <end position="427"/>
    </location>
</feature>
<feature type="repeat" description="ANK" evidence="3">
    <location>
        <begin position="153"/>
        <end position="188"/>
    </location>
</feature>
<dbReference type="PROSITE" id="PS50088">
    <property type="entry name" value="ANK_REPEAT"/>
    <property type="match status" value="7"/>
</dbReference>
<dbReference type="Pfam" id="PF13637">
    <property type="entry name" value="Ank_4"/>
    <property type="match status" value="1"/>
</dbReference>
<accession>A0A9W9QMU4</accession>
<feature type="repeat" description="ANK" evidence="3">
    <location>
        <begin position="362"/>
        <end position="394"/>
    </location>
</feature>
<dbReference type="InterPro" id="IPR036770">
    <property type="entry name" value="Ankyrin_rpt-contain_sf"/>
</dbReference>
<dbReference type="Proteomes" id="UP001148299">
    <property type="component" value="Unassembled WGS sequence"/>
</dbReference>
<dbReference type="PRINTS" id="PR01415">
    <property type="entry name" value="ANKYRIN"/>
</dbReference>
<name>A0A9W9QMU4_PENBR</name>
<feature type="repeat" description="ANK" evidence="3">
    <location>
        <begin position="221"/>
        <end position="253"/>
    </location>
</feature>
<dbReference type="GO" id="GO:0005737">
    <property type="term" value="C:cytoplasm"/>
    <property type="evidence" value="ECO:0007669"/>
    <property type="project" value="TreeGrafter"/>
</dbReference>
<evidence type="ECO:0000256" key="3">
    <source>
        <dbReference type="PROSITE-ProRule" id="PRU00023"/>
    </source>
</evidence>
<keyword evidence="2 3" id="KW-0040">ANK repeat</keyword>
<evidence type="ECO:0000256" key="2">
    <source>
        <dbReference type="ARBA" id="ARBA00023043"/>
    </source>
</evidence>
<evidence type="ECO:0000259" key="4">
    <source>
        <dbReference type="PROSITE" id="PS50181"/>
    </source>
</evidence>
<feature type="repeat" description="ANK" evidence="3">
    <location>
        <begin position="254"/>
        <end position="286"/>
    </location>
</feature>
<dbReference type="PROSITE" id="PS50181">
    <property type="entry name" value="FBOX"/>
    <property type="match status" value="1"/>
</dbReference>
<gene>
    <name evidence="5" type="ORF">N7541_010076</name>
</gene>
<feature type="domain" description="F-box" evidence="4">
    <location>
        <begin position="1"/>
        <end position="48"/>
    </location>
</feature>
<keyword evidence="6" id="KW-1185">Reference proteome</keyword>
<dbReference type="SMART" id="SM00248">
    <property type="entry name" value="ANK"/>
    <property type="match status" value="11"/>
</dbReference>
<feature type="repeat" description="ANK" evidence="3">
    <location>
        <begin position="50"/>
        <end position="82"/>
    </location>
</feature>
<reference evidence="5" key="2">
    <citation type="journal article" date="2023" name="IMA Fungus">
        <title>Comparative genomic study of the Penicillium genus elucidates a diverse pangenome and 15 lateral gene transfer events.</title>
        <authorList>
            <person name="Petersen C."/>
            <person name="Sorensen T."/>
            <person name="Nielsen M.R."/>
            <person name="Sondergaard T.E."/>
            <person name="Sorensen J.L."/>
            <person name="Fitzpatrick D.A."/>
            <person name="Frisvad J.C."/>
            <person name="Nielsen K.L."/>
        </authorList>
    </citation>
    <scope>NUCLEOTIDE SEQUENCE</scope>
    <source>
        <strain evidence="5">IBT 35675</strain>
    </source>
</reference>
<evidence type="ECO:0000256" key="1">
    <source>
        <dbReference type="ARBA" id="ARBA00022737"/>
    </source>
</evidence>
<evidence type="ECO:0000313" key="6">
    <source>
        <dbReference type="Proteomes" id="UP001148299"/>
    </source>
</evidence>
<dbReference type="AlphaFoldDB" id="A0A9W9QMU4"/>
<organism evidence="5 6">
    <name type="scientific">Penicillium brevicompactum</name>
    <dbReference type="NCBI Taxonomy" id="5074"/>
    <lineage>
        <taxon>Eukaryota</taxon>
        <taxon>Fungi</taxon>
        <taxon>Dikarya</taxon>
        <taxon>Ascomycota</taxon>
        <taxon>Pezizomycotina</taxon>
        <taxon>Eurotiomycetes</taxon>
        <taxon>Eurotiomycetidae</taxon>
        <taxon>Eurotiales</taxon>
        <taxon>Aspergillaceae</taxon>
        <taxon>Penicillium</taxon>
    </lineage>
</organism>
<comment type="caution">
    <text evidence="5">The sequence shown here is derived from an EMBL/GenBank/DDBJ whole genome shotgun (WGS) entry which is preliminary data.</text>
</comment>
<feature type="repeat" description="ANK" evidence="3">
    <location>
        <begin position="84"/>
        <end position="116"/>
    </location>
</feature>
<dbReference type="SUPFAM" id="SSF48403">
    <property type="entry name" value="Ankyrin repeat"/>
    <property type="match status" value="1"/>
</dbReference>
<evidence type="ECO:0000313" key="5">
    <source>
        <dbReference type="EMBL" id="KAJ5340952.1"/>
    </source>
</evidence>
<dbReference type="Pfam" id="PF12796">
    <property type="entry name" value="Ank_2"/>
    <property type="match status" value="3"/>
</dbReference>
<dbReference type="PROSITE" id="PS50297">
    <property type="entry name" value="ANK_REP_REGION"/>
    <property type="match status" value="5"/>
</dbReference>
<dbReference type="Gene3D" id="1.25.40.20">
    <property type="entry name" value="Ankyrin repeat-containing domain"/>
    <property type="match status" value="3"/>
</dbReference>
<dbReference type="InterPro" id="IPR002110">
    <property type="entry name" value="Ankyrin_rpt"/>
</dbReference>
<reference evidence="5" key="1">
    <citation type="submission" date="2022-12" db="EMBL/GenBank/DDBJ databases">
        <authorList>
            <person name="Petersen C."/>
        </authorList>
    </citation>
    <scope>NUCLEOTIDE SEQUENCE</scope>
    <source>
        <strain evidence="5">IBT 35675</strain>
    </source>
</reference>
<dbReference type="PANTHER" id="PTHR24198:SF165">
    <property type="entry name" value="ANKYRIN REPEAT-CONTAINING PROTEIN-RELATED"/>
    <property type="match status" value="1"/>
</dbReference>
<proteinExistence type="predicted"/>
<sequence length="467" mass="50599">MTLHALPNELLLNIAEFLDSQSSINAFARINHHCNNLLNSFLYNYNVQHHYGDALHWAAARGQLETARESLRQGANIEAIDPTTNRRPLFEASYQGHANIVALLVANSANVNATNGRGGMEQAITIAVSRNRECVLRVLLESGIDPNLATSKSGEHLLHIAAYRRVQSRLAVTKVLVEAGADLEALSPSSQTALQIACLHDPEVVRYLIESGANTDVRRPGGITVLHLAAIQGKINIVEVLWDLGFDINTKENCGHSVLYSACSNGRLEVAKFLLDRGAKINSRTLSGFTPLSAAVSWESNVFGGTGGEHGGITAFLLERGADPNKASHTSTTPLHLAVRSEHGLCKLLLQHGVDPESRTKTGITPLHEAARSGSLESARTLLAANVNVQSKDKDKNTPLHFAARRYHPELVELLLQAGADPMAKNRHGKLAADVAMEGIIGRSNEKRARLRTVLDHLEASSSLQHK</sequence>
<protein>
    <submittedName>
        <fullName evidence="5">Ankyrin 2-3/unc44</fullName>
    </submittedName>
</protein>
<dbReference type="EMBL" id="JAPZBR010000008">
    <property type="protein sequence ID" value="KAJ5340952.1"/>
    <property type="molecule type" value="Genomic_DNA"/>
</dbReference>